<feature type="coiled-coil region" evidence="1">
    <location>
        <begin position="370"/>
        <end position="421"/>
    </location>
</feature>
<protein>
    <submittedName>
        <fullName evidence="3">Uncharacterized protein</fullName>
    </submittedName>
</protein>
<keyword evidence="1" id="KW-0175">Coiled coil</keyword>
<feature type="coiled-coil region" evidence="1">
    <location>
        <begin position="932"/>
        <end position="1029"/>
    </location>
</feature>
<sequence length="1169" mass="134033">MEEDSDLEHVTGSPTAGESGFVHVESINSASMDGSAIIQDDGVVVTRVDTVQDESSDLRMTDDGGNEEFVDCPDDLLSYDGRTDFDESQEAEEVVSEDHQHSLFDSEHEILPHHYQEERQQLMTELTNLRHKLKILIKKHPLIDGKDGALFTYELAAATVAGDDKSLWPLHEMIFDCSRFIELALGEQSQTEHTVKELYSTIDTKDKEINDLNVKIFEYSSVETTTDRILSSLAHALGVEESVQTSVSGKMLHLEKGISFLVENHNHFLSEIAMLNQCLTEMKRKELELTHKSSHIEDEYRKLMEHFERGRETIKMLNSEIGRLKGEVEVEKTRYSNTREKLNLAVTKGKSLVQQRDSLKQAVVEKTSELEKCLLELQEKSSALEAAELREKEMLQFETLANSLKDQSFKLQDEINTMKEAESVKIDRLTVSLLIEALEKKYLEDEVADMTHKFEDFLKKENMDRLELDKCLSKIAEVSEELRVLKDTNGFLKIDLQRSEDKVGLLKEKLSMAVKKGKGLVQEREIMKQQIAEKNAHIEALSLELKHQEDHISKLSSDVERIIKLESDLLHSKEERDQIEQFLVESNTILQQVIDATNEIILPNDINDPVEKVKLCAAYLNESQVSKAQVEQELRDVKDEALKTTKSLEDALSISEKNMSQLNEEKIKLENLKTCIEEELHNAKEESCRTIKSLEDTVSQLQTHMSQFSHENETTQNNINLLESEIKKLKDEAAYHEHKFMDASETIKTLEDTLLKANNSVSNLLEEKKNAEQEISTLREELTCKTDDWPSELSSFLENLQMLLKDETLLILFKQSNEKKFETFIKMDHYLKDMKGYLDSEELQDYPDIEERFQLSTLFNNVLNTDTTNSNEADAENIKSYAGKTLEKLNLRNQILTDEFIRFSTFIDELTTSLLTKLETIKNIMPITLEHTKTLQKNVDDLQIDKQVQEKKMLLISTEIQELQAELEKTRSIYDKVKEENDMLQHRVSKMETELEASQTMRGEMGIKLQDFQAKEDEWNRREAELSKQLTEFAKDHEAENKKGLTEASPLAPQSEISEVEDPVSIGKRSMSMVRSSRRGSNDHLALNIDQESDHLIDKQETVQDKGHIFKSLHTSGLVPTQGKMKMIADRLDGMWVSGGGALMSRPRARLGLIAYWVVLHLWLVTTLL</sequence>
<evidence type="ECO:0000256" key="2">
    <source>
        <dbReference type="SAM" id="MobiDB-lite"/>
    </source>
</evidence>
<name>A0AA35YJN1_LACSI</name>
<proteinExistence type="predicted"/>
<feature type="region of interest" description="Disordered" evidence="2">
    <location>
        <begin position="1036"/>
        <end position="1064"/>
    </location>
</feature>
<dbReference type="EMBL" id="OX465079">
    <property type="protein sequence ID" value="CAI9275147.1"/>
    <property type="molecule type" value="Genomic_DNA"/>
</dbReference>
<keyword evidence="4" id="KW-1185">Reference proteome</keyword>
<evidence type="ECO:0000256" key="1">
    <source>
        <dbReference type="SAM" id="Coils"/>
    </source>
</evidence>
<accession>A0AA35YJN1</accession>
<feature type="compositionally biased region" description="Basic and acidic residues" evidence="2">
    <location>
        <begin position="1036"/>
        <end position="1045"/>
    </location>
</feature>
<feature type="coiled-coil region" evidence="1">
    <location>
        <begin position="620"/>
        <end position="788"/>
    </location>
</feature>
<evidence type="ECO:0000313" key="4">
    <source>
        <dbReference type="Proteomes" id="UP001177003"/>
    </source>
</evidence>
<feature type="region of interest" description="Disordered" evidence="2">
    <location>
        <begin position="1"/>
        <end position="22"/>
    </location>
</feature>
<reference evidence="3" key="1">
    <citation type="submission" date="2023-04" db="EMBL/GenBank/DDBJ databases">
        <authorList>
            <person name="Vijverberg K."/>
            <person name="Xiong W."/>
            <person name="Schranz E."/>
        </authorList>
    </citation>
    <scope>NUCLEOTIDE SEQUENCE</scope>
</reference>
<dbReference type="PANTHER" id="PTHR43939:SF68">
    <property type="entry name" value="CENTROSOMAL PROTEIN OF 290 KDA-LIKE"/>
    <property type="match status" value="1"/>
</dbReference>
<dbReference type="AlphaFoldDB" id="A0AA35YJN1"/>
<gene>
    <name evidence="3" type="ORF">LSALG_LOCUS15193</name>
</gene>
<dbReference type="Proteomes" id="UP001177003">
    <property type="component" value="Chromosome 3"/>
</dbReference>
<evidence type="ECO:0000313" key="3">
    <source>
        <dbReference type="EMBL" id="CAI9275147.1"/>
    </source>
</evidence>
<feature type="coiled-coil region" evidence="1">
    <location>
        <begin position="524"/>
        <end position="558"/>
    </location>
</feature>
<organism evidence="3 4">
    <name type="scientific">Lactuca saligna</name>
    <name type="common">Willowleaf lettuce</name>
    <dbReference type="NCBI Taxonomy" id="75948"/>
    <lineage>
        <taxon>Eukaryota</taxon>
        <taxon>Viridiplantae</taxon>
        <taxon>Streptophyta</taxon>
        <taxon>Embryophyta</taxon>
        <taxon>Tracheophyta</taxon>
        <taxon>Spermatophyta</taxon>
        <taxon>Magnoliopsida</taxon>
        <taxon>eudicotyledons</taxon>
        <taxon>Gunneridae</taxon>
        <taxon>Pentapetalae</taxon>
        <taxon>asterids</taxon>
        <taxon>campanulids</taxon>
        <taxon>Asterales</taxon>
        <taxon>Asteraceae</taxon>
        <taxon>Cichorioideae</taxon>
        <taxon>Cichorieae</taxon>
        <taxon>Lactucinae</taxon>
        <taxon>Lactuca</taxon>
    </lineage>
</organism>
<dbReference type="PANTHER" id="PTHR43939">
    <property type="entry name" value="COILED-COIL DOMAIN-CONTAINING PROTEIN 158"/>
    <property type="match status" value="1"/>
</dbReference>
<dbReference type="Gene3D" id="1.10.287.2610">
    <property type="match status" value="1"/>
</dbReference>